<keyword evidence="1" id="KW-0812">Transmembrane</keyword>
<dbReference type="EMBL" id="JACCKD010000004">
    <property type="protein sequence ID" value="MBA0126318.1"/>
    <property type="molecule type" value="Genomic_DNA"/>
</dbReference>
<keyword evidence="1" id="KW-0472">Membrane</keyword>
<comment type="caution">
    <text evidence="2">The sequence shown here is derived from an EMBL/GenBank/DDBJ whole genome shotgun (WGS) entry which is preliminary data.</text>
</comment>
<keyword evidence="3" id="KW-1185">Reference proteome</keyword>
<accession>A0A838AAS3</accession>
<dbReference type="RefSeq" id="WP_180893157.1">
    <property type="nucleotide sequence ID" value="NZ_JACCKD010000004.1"/>
</dbReference>
<name>A0A838AAS3_9PSEU</name>
<evidence type="ECO:0000313" key="3">
    <source>
        <dbReference type="Proteomes" id="UP000582974"/>
    </source>
</evidence>
<keyword evidence="1" id="KW-1133">Transmembrane helix</keyword>
<sequence length="53" mass="5520">MGSPPRTAGDTVEDIQVAAITGGCILTVIVIAIAAITDASWKLAELIGQVWPW</sequence>
<reference evidence="2 3" key="1">
    <citation type="submission" date="2020-07" db="EMBL/GenBank/DDBJ databases">
        <title>Genome of Haloechinothrix sp.</title>
        <authorList>
            <person name="Tang S.-K."/>
            <person name="Yang L."/>
            <person name="Zhu W.-Y."/>
        </authorList>
    </citation>
    <scope>NUCLEOTIDE SEQUENCE [LARGE SCALE GENOMIC DNA]</scope>
    <source>
        <strain evidence="2 3">YIM 98757</strain>
    </source>
</reference>
<protein>
    <submittedName>
        <fullName evidence="2">Uncharacterized protein</fullName>
    </submittedName>
</protein>
<dbReference type="AlphaFoldDB" id="A0A838AAS3"/>
<evidence type="ECO:0000313" key="2">
    <source>
        <dbReference type="EMBL" id="MBA0126318.1"/>
    </source>
</evidence>
<organism evidence="2 3">
    <name type="scientific">Haloechinothrix aidingensis</name>
    <dbReference type="NCBI Taxonomy" id="2752311"/>
    <lineage>
        <taxon>Bacteria</taxon>
        <taxon>Bacillati</taxon>
        <taxon>Actinomycetota</taxon>
        <taxon>Actinomycetes</taxon>
        <taxon>Pseudonocardiales</taxon>
        <taxon>Pseudonocardiaceae</taxon>
        <taxon>Haloechinothrix</taxon>
    </lineage>
</organism>
<dbReference type="Proteomes" id="UP000582974">
    <property type="component" value="Unassembled WGS sequence"/>
</dbReference>
<feature type="transmembrane region" description="Helical" evidence="1">
    <location>
        <begin position="15"/>
        <end position="36"/>
    </location>
</feature>
<proteinExistence type="predicted"/>
<evidence type="ECO:0000256" key="1">
    <source>
        <dbReference type="SAM" id="Phobius"/>
    </source>
</evidence>
<gene>
    <name evidence="2" type="ORF">H0B56_12270</name>
</gene>